<protein>
    <submittedName>
        <fullName evidence="1">Uncharacterized protein</fullName>
    </submittedName>
</protein>
<dbReference type="EMBL" id="MGKY01000010">
    <property type="protein sequence ID" value="OGN33857.1"/>
    <property type="molecule type" value="Genomic_DNA"/>
</dbReference>
<proteinExistence type="predicted"/>
<evidence type="ECO:0000313" key="2">
    <source>
        <dbReference type="Proteomes" id="UP000177745"/>
    </source>
</evidence>
<reference evidence="1 2" key="1">
    <citation type="journal article" date="2016" name="Nat. Commun.">
        <title>Thousands of microbial genomes shed light on interconnected biogeochemical processes in an aquifer system.</title>
        <authorList>
            <person name="Anantharaman K."/>
            <person name="Brown C.T."/>
            <person name="Hug L.A."/>
            <person name="Sharon I."/>
            <person name="Castelle C.J."/>
            <person name="Probst A.J."/>
            <person name="Thomas B.C."/>
            <person name="Singh A."/>
            <person name="Wilkins M.J."/>
            <person name="Karaoz U."/>
            <person name="Brodie E.L."/>
            <person name="Williams K.H."/>
            <person name="Hubbard S.S."/>
            <person name="Banfield J.F."/>
        </authorList>
    </citation>
    <scope>NUCLEOTIDE SEQUENCE [LARGE SCALE GENOMIC DNA]</scope>
</reference>
<dbReference type="AlphaFoldDB" id="A0A1F8H8D5"/>
<gene>
    <name evidence="1" type="ORF">A3G51_01975</name>
</gene>
<name>A0A1F8H8D5_9BACT</name>
<sequence>MAIKHTGKTYPKVDAKTLAKALGADSITGPLTTDDQGREFFEFEVITRDKDSGTKRIYKLSDEELEKHKLIGEAEGQNFFLCLFMGRHADNFHNRVCGYRTSEPTQPGMALRVAFYEKA</sequence>
<comment type="caution">
    <text evidence="1">The sequence shown here is derived from an EMBL/GenBank/DDBJ whole genome shotgun (WGS) entry which is preliminary data.</text>
</comment>
<organism evidence="1 2">
    <name type="scientific">Candidatus Yanofskybacteria bacterium RIFCSPLOWO2_12_FULL_43_11b</name>
    <dbReference type="NCBI Taxonomy" id="1802710"/>
    <lineage>
        <taxon>Bacteria</taxon>
        <taxon>Candidatus Yanofskyibacteriota</taxon>
    </lineage>
</organism>
<accession>A0A1F8H8D5</accession>
<dbReference type="Proteomes" id="UP000177745">
    <property type="component" value="Unassembled WGS sequence"/>
</dbReference>
<evidence type="ECO:0000313" key="1">
    <source>
        <dbReference type="EMBL" id="OGN33857.1"/>
    </source>
</evidence>